<reference evidence="1 2" key="1">
    <citation type="submission" date="2017-03" db="EMBL/GenBank/DDBJ databases">
        <authorList>
            <person name="Afonso C.L."/>
            <person name="Miller P.J."/>
            <person name="Scott M.A."/>
            <person name="Spackman E."/>
            <person name="Goraichik I."/>
            <person name="Dimitrov K.M."/>
            <person name="Suarez D.L."/>
            <person name="Swayne D.E."/>
        </authorList>
    </citation>
    <scope>NUCLEOTIDE SEQUENCE [LARGE SCALE GENOMIC DNA]</scope>
    <source>
        <strain evidence="1 2">CECT 7639</strain>
    </source>
</reference>
<dbReference type="AlphaFoldDB" id="A0A1Y5SA03"/>
<dbReference type="OrthoDB" id="7840273at2"/>
<dbReference type="RefSeq" id="WP_085795189.1">
    <property type="nucleotide sequence ID" value="NZ_FWFO01000001.1"/>
</dbReference>
<evidence type="ECO:0000313" key="1">
    <source>
        <dbReference type="EMBL" id="SLN34746.1"/>
    </source>
</evidence>
<name>A0A1Y5SA03_9RHOB</name>
<evidence type="ECO:0008006" key="3">
    <source>
        <dbReference type="Google" id="ProtNLM"/>
    </source>
</evidence>
<keyword evidence="2" id="KW-1185">Reference proteome</keyword>
<proteinExistence type="predicted"/>
<sequence>MQDAKTSIDTSIAGYRRGVWKRKLLDQAEAEGMAQELGDKHFATFIDRDATLIVTFETMQGIRAMSETQQPFGFDLVKTQNWSHLCIVSDGDTWFRDPKVYGFFDRLIDDGFFEDFDRVVFYGAGPCGYAAAAFSVASPGATVVAVQPQATLDPNMTEWDDRFVEMRRTSFTDRYGYAPDMLDAADHAFILYDPLQTLDAMHATLFERPNVTRLRMRNMGSELQSRLLDMNLLYRLLAMAGTGKLSARSFFRLYRARRSYPRYLRGLVGQLDSAERFYLNTLLCRNVTSRMPARRFRMRLEQLEEMAQQGAFAPPPPMAS</sequence>
<accession>A0A1Y5SA03</accession>
<evidence type="ECO:0000313" key="2">
    <source>
        <dbReference type="Proteomes" id="UP000193077"/>
    </source>
</evidence>
<dbReference type="EMBL" id="FWFO01000001">
    <property type="protein sequence ID" value="SLN34746.1"/>
    <property type="molecule type" value="Genomic_DNA"/>
</dbReference>
<gene>
    <name evidence="1" type="ORF">TRL7639_01602</name>
</gene>
<dbReference type="Proteomes" id="UP000193077">
    <property type="component" value="Unassembled WGS sequence"/>
</dbReference>
<protein>
    <recommendedName>
        <fullName evidence="3">Phosphoadenosine phosphosulfate reductase</fullName>
    </recommendedName>
</protein>
<organism evidence="1 2">
    <name type="scientific">Falsiruegeria litorea R37</name>
    <dbReference type="NCBI Taxonomy" id="1200284"/>
    <lineage>
        <taxon>Bacteria</taxon>
        <taxon>Pseudomonadati</taxon>
        <taxon>Pseudomonadota</taxon>
        <taxon>Alphaproteobacteria</taxon>
        <taxon>Rhodobacterales</taxon>
        <taxon>Roseobacteraceae</taxon>
        <taxon>Falsiruegeria</taxon>
    </lineage>
</organism>